<name>A0A453N168_AEGTS</name>
<protein>
    <submittedName>
        <fullName evidence="1">Uncharacterized protein</fullName>
    </submittedName>
</protein>
<reference evidence="1" key="3">
    <citation type="journal article" date="2017" name="Nature">
        <title>Genome sequence of the progenitor of the wheat D genome Aegilops tauschii.</title>
        <authorList>
            <person name="Luo M.C."/>
            <person name="Gu Y.Q."/>
            <person name="Puiu D."/>
            <person name="Wang H."/>
            <person name="Twardziok S.O."/>
            <person name="Deal K.R."/>
            <person name="Huo N."/>
            <person name="Zhu T."/>
            <person name="Wang L."/>
            <person name="Wang Y."/>
            <person name="McGuire P.E."/>
            <person name="Liu S."/>
            <person name="Long H."/>
            <person name="Ramasamy R.K."/>
            <person name="Rodriguez J.C."/>
            <person name="Van S.L."/>
            <person name="Yuan L."/>
            <person name="Wang Z."/>
            <person name="Xia Z."/>
            <person name="Xiao L."/>
            <person name="Anderson O.D."/>
            <person name="Ouyang S."/>
            <person name="Liang Y."/>
            <person name="Zimin A.V."/>
            <person name="Pertea G."/>
            <person name="Qi P."/>
            <person name="Bennetzen J.L."/>
            <person name="Dai X."/>
            <person name="Dawson M.W."/>
            <person name="Muller H.G."/>
            <person name="Kugler K."/>
            <person name="Rivarola-Duarte L."/>
            <person name="Spannagl M."/>
            <person name="Mayer K.F.X."/>
            <person name="Lu F.H."/>
            <person name="Bevan M.W."/>
            <person name="Leroy P."/>
            <person name="Li P."/>
            <person name="You F.M."/>
            <person name="Sun Q."/>
            <person name="Liu Z."/>
            <person name="Lyons E."/>
            <person name="Wicker T."/>
            <person name="Salzberg S.L."/>
            <person name="Devos K.M."/>
            <person name="Dvorak J."/>
        </authorList>
    </citation>
    <scope>NUCLEOTIDE SEQUENCE [LARGE SCALE GENOMIC DNA]</scope>
    <source>
        <strain evidence="1">cv. AL8/78</strain>
    </source>
</reference>
<evidence type="ECO:0000313" key="2">
    <source>
        <dbReference type="Proteomes" id="UP000015105"/>
    </source>
</evidence>
<proteinExistence type="predicted"/>
<dbReference type="Gramene" id="AET6Gv20178300.5">
    <property type="protein sequence ID" value="AET6Gv20178300.5"/>
    <property type="gene ID" value="AET6Gv20178300"/>
</dbReference>
<organism evidence="1 2">
    <name type="scientific">Aegilops tauschii subsp. strangulata</name>
    <name type="common">Goatgrass</name>
    <dbReference type="NCBI Taxonomy" id="200361"/>
    <lineage>
        <taxon>Eukaryota</taxon>
        <taxon>Viridiplantae</taxon>
        <taxon>Streptophyta</taxon>
        <taxon>Embryophyta</taxon>
        <taxon>Tracheophyta</taxon>
        <taxon>Spermatophyta</taxon>
        <taxon>Magnoliopsida</taxon>
        <taxon>Liliopsida</taxon>
        <taxon>Poales</taxon>
        <taxon>Poaceae</taxon>
        <taxon>BOP clade</taxon>
        <taxon>Pooideae</taxon>
        <taxon>Triticodae</taxon>
        <taxon>Triticeae</taxon>
        <taxon>Triticinae</taxon>
        <taxon>Aegilops</taxon>
    </lineage>
</organism>
<reference evidence="1" key="4">
    <citation type="submission" date="2019-03" db="UniProtKB">
        <authorList>
            <consortium name="EnsemblPlants"/>
        </authorList>
    </citation>
    <scope>IDENTIFICATION</scope>
</reference>
<reference evidence="2" key="2">
    <citation type="journal article" date="2017" name="Nat. Plants">
        <title>The Aegilops tauschii genome reveals multiple impacts of transposons.</title>
        <authorList>
            <person name="Zhao G."/>
            <person name="Zou C."/>
            <person name="Li K."/>
            <person name="Wang K."/>
            <person name="Li T."/>
            <person name="Gao L."/>
            <person name="Zhang X."/>
            <person name="Wang H."/>
            <person name="Yang Z."/>
            <person name="Liu X."/>
            <person name="Jiang W."/>
            <person name="Mao L."/>
            <person name="Kong X."/>
            <person name="Jiao Y."/>
            <person name="Jia J."/>
        </authorList>
    </citation>
    <scope>NUCLEOTIDE SEQUENCE [LARGE SCALE GENOMIC DNA]</scope>
    <source>
        <strain evidence="2">cv. AL8/78</strain>
    </source>
</reference>
<dbReference type="AlphaFoldDB" id="A0A453N168"/>
<dbReference type="EnsemblPlants" id="AET6Gv20178300.5">
    <property type="protein sequence ID" value="AET6Gv20178300.5"/>
    <property type="gene ID" value="AET6Gv20178300"/>
</dbReference>
<accession>A0A453N168</accession>
<reference evidence="2" key="1">
    <citation type="journal article" date="2014" name="Science">
        <title>Ancient hybridizations among the ancestral genomes of bread wheat.</title>
        <authorList>
            <consortium name="International Wheat Genome Sequencing Consortium,"/>
            <person name="Marcussen T."/>
            <person name="Sandve S.R."/>
            <person name="Heier L."/>
            <person name="Spannagl M."/>
            <person name="Pfeifer M."/>
            <person name="Jakobsen K.S."/>
            <person name="Wulff B.B."/>
            <person name="Steuernagel B."/>
            <person name="Mayer K.F."/>
            <person name="Olsen O.A."/>
        </authorList>
    </citation>
    <scope>NUCLEOTIDE SEQUENCE [LARGE SCALE GENOMIC DNA]</scope>
    <source>
        <strain evidence="2">cv. AL8/78</strain>
    </source>
</reference>
<keyword evidence="2" id="KW-1185">Reference proteome</keyword>
<sequence>MWHEWNQSGTMTMKLRRVMIYSMSSGKSEVNVLVLFMV</sequence>
<reference evidence="1" key="5">
    <citation type="journal article" date="2021" name="G3 (Bethesda)">
        <title>Aegilops tauschii genome assembly Aet v5.0 features greater sequence contiguity and improved annotation.</title>
        <authorList>
            <person name="Wang L."/>
            <person name="Zhu T."/>
            <person name="Rodriguez J.C."/>
            <person name="Deal K.R."/>
            <person name="Dubcovsky J."/>
            <person name="McGuire P.E."/>
            <person name="Lux T."/>
            <person name="Spannagl M."/>
            <person name="Mayer K.F.X."/>
            <person name="Baldrich P."/>
            <person name="Meyers B.C."/>
            <person name="Huo N."/>
            <person name="Gu Y.Q."/>
            <person name="Zhou H."/>
            <person name="Devos K.M."/>
            <person name="Bennetzen J.L."/>
            <person name="Unver T."/>
            <person name="Budak H."/>
            <person name="Gulick P.J."/>
            <person name="Galiba G."/>
            <person name="Kalapos B."/>
            <person name="Nelson D.R."/>
            <person name="Li P."/>
            <person name="You F.M."/>
            <person name="Luo M.C."/>
            <person name="Dvorak J."/>
        </authorList>
    </citation>
    <scope>NUCLEOTIDE SEQUENCE [LARGE SCALE GENOMIC DNA]</scope>
    <source>
        <strain evidence="1">cv. AL8/78</strain>
    </source>
</reference>
<evidence type="ECO:0000313" key="1">
    <source>
        <dbReference type="EnsemblPlants" id="AET6Gv20178300.5"/>
    </source>
</evidence>
<dbReference type="Proteomes" id="UP000015105">
    <property type="component" value="Chromosome 6D"/>
</dbReference>